<dbReference type="PANTHER" id="PTHR42878">
    <property type="entry name" value="TWO-COMPONENT HISTIDINE KINASE"/>
    <property type="match status" value="1"/>
</dbReference>
<keyword evidence="4" id="KW-0808">Transferase</keyword>
<dbReference type="Proteomes" id="UP000229897">
    <property type="component" value="Chromosome"/>
</dbReference>
<dbReference type="EMBL" id="CP024608">
    <property type="protein sequence ID" value="ATQ76867.1"/>
    <property type="molecule type" value="Genomic_DNA"/>
</dbReference>
<evidence type="ECO:0000256" key="7">
    <source>
        <dbReference type="ARBA" id="ARBA00022840"/>
    </source>
</evidence>
<evidence type="ECO:0000256" key="8">
    <source>
        <dbReference type="ARBA" id="ARBA00023012"/>
    </source>
</evidence>
<dbReference type="CDD" id="cd00082">
    <property type="entry name" value="HisKA"/>
    <property type="match status" value="1"/>
</dbReference>
<evidence type="ECO:0000259" key="9">
    <source>
        <dbReference type="PROSITE" id="PS50109"/>
    </source>
</evidence>
<dbReference type="Pfam" id="PF02518">
    <property type="entry name" value="HATPase_c"/>
    <property type="match status" value="1"/>
</dbReference>
<dbReference type="InterPro" id="IPR050351">
    <property type="entry name" value="BphY/WalK/GraS-like"/>
</dbReference>
<dbReference type="GO" id="GO:0030295">
    <property type="term" value="F:protein kinase activator activity"/>
    <property type="evidence" value="ECO:0007669"/>
    <property type="project" value="TreeGrafter"/>
</dbReference>
<feature type="domain" description="Histidine kinase" evidence="9">
    <location>
        <begin position="173"/>
        <end position="382"/>
    </location>
</feature>
<dbReference type="GO" id="GO:0000155">
    <property type="term" value="F:phosphorelay sensor kinase activity"/>
    <property type="evidence" value="ECO:0007669"/>
    <property type="project" value="InterPro"/>
</dbReference>
<dbReference type="KEGG" id="mass:CR152_21830"/>
<dbReference type="EC" id="2.7.13.3" evidence="2"/>
<accession>A0A2D2DPF5</accession>
<evidence type="ECO:0000313" key="11">
    <source>
        <dbReference type="Proteomes" id="UP000229897"/>
    </source>
</evidence>
<evidence type="ECO:0000256" key="3">
    <source>
        <dbReference type="ARBA" id="ARBA00022553"/>
    </source>
</evidence>
<evidence type="ECO:0000256" key="2">
    <source>
        <dbReference type="ARBA" id="ARBA00012438"/>
    </source>
</evidence>
<dbReference type="PANTHER" id="PTHR42878:SF7">
    <property type="entry name" value="SENSOR HISTIDINE KINASE GLRK"/>
    <property type="match status" value="1"/>
</dbReference>
<evidence type="ECO:0000256" key="6">
    <source>
        <dbReference type="ARBA" id="ARBA00022777"/>
    </source>
</evidence>
<dbReference type="AlphaFoldDB" id="A0A2D2DPF5"/>
<dbReference type="GO" id="GO:0007234">
    <property type="term" value="P:osmosensory signaling via phosphorelay pathway"/>
    <property type="evidence" value="ECO:0007669"/>
    <property type="project" value="TreeGrafter"/>
</dbReference>
<dbReference type="Gene3D" id="3.30.565.10">
    <property type="entry name" value="Histidine kinase-like ATPase, C-terminal domain"/>
    <property type="match status" value="1"/>
</dbReference>
<dbReference type="InterPro" id="IPR004358">
    <property type="entry name" value="Sig_transdc_His_kin-like_C"/>
</dbReference>
<keyword evidence="3" id="KW-0597">Phosphoprotein</keyword>
<reference evidence="10" key="1">
    <citation type="submission" date="2017-10" db="EMBL/GenBank/DDBJ databases">
        <title>Massilia psychrophilum sp. nov., a novel purple-pigmented bacterium isolated from Tianshan glacier, Xinjiang Municipality, China.</title>
        <authorList>
            <person name="Wang H."/>
        </authorList>
    </citation>
    <scope>NUCLEOTIDE SEQUENCE [LARGE SCALE GENOMIC DNA]</scope>
    <source>
        <strain evidence="10">B2</strain>
    </source>
</reference>
<dbReference type="InterPro" id="IPR005467">
    <property type="entry name" value="His_kinase_dom"/>
</dbReference>
<dbReference type="PROSITE" id="PS50109">
    <property type="entry name" value="HIS_KIN"/>
    <property type="match status" value="1"/>
</dbReference>
<sequence>MTRTRRLTNHAGDEMALATDRNTGARAWSAVSMALEGIRAAVLDRWETLVRSHVDGARELRRPILINTLPSFYSNLIQALTPAYPRDDATSHTTAAAAHGGERARMTNFGAEQVIHEYQLFREALGEVSSAHRLALSPADWTVIERSINTAIREAVREFTSIHEDLRHKMAAALSHDMRTPLAVIANGAQLIGVADDLAQAKRLGEKIAANATRLETMVGEVLDALTTHCGERLPLHLSRFDMRELILLVQREFADRYPAALEVAAINVEGWWCRDTMRRALENLVANAIKYGDGGPIRIELSESHGNILLTVHNIGNPLSEEQRGRIFDYLRRERQVQAQAGWGIGLPFVKRAAESHGGSVAVDSSAQTGTTFLIDVPVDCRPYVDGSERAGSWEAPTAPPPAAAADVAGLHRLLE</sequence>
<keyword evidence="6" id="KW-0418">Kinase</keyword>
<keyword evidence="8" id="KW-0902">Two-component regulatory system</keyword>
<evidence type="ECO:0000313" key="10">
    <source>
        <dbReference type="EMBL" id="ATQ76867.1"/>
    </source>
</evidence>
<evidence type="ECO:0000256" key="1">
    <source>
        <dbReference type="ARBA" id="ARBA00000085"/>
    </source>
</evidence>
<organism evidence="10 11">
    <name type="scientific">Massilia violaceinigra</name>
    <dbReference type="NCBI Taxonomy" id="2045208"/>
    <lineage>
        <taxon>Bacteria</taxon>
        <taxon>Pseudomonadati</taxon>
        <taxon>Pseudomonadota</taxon>
        <taxon>Betaproteobacteria</taxon>
        <taxon>Burkholderiales</taxon>
        <taxon>Oxalobacteraceae</taxon>
        <taxon>Telluria group</taxon>
        <taxon>Massilia</taxon>
    </lineage>
</organism>
<dbReference type="Pfam" id="PF00512">
    <property type="entry name" value="HisKA"/>
    <property type="match status" value="1"/>
</dbReference>
<dbReference type="OrthoDB" id="8556618at2"/>
<comment type="catalytic activity">
    <reaction evidence="1">
        <text>ATP + protein L-histidine = ADP + protein N-phospho-L-histidine.</text>
        <dbReference type="EC" id="2.7.13.3"/>
    </reaction>
</comment>
<dbReference type="SMART" id="SM00387">
    <property type="entry name" value="HATPase_c"/>
    <property type="match status" value="1"/>
</dbReference>
<name>A0A2D2DPF5_9BURK</name>
<dbReference type="PRINTS" id="PR00344">
    <property type="entry name" value="BCTRLSENSOR"/>
</dbReference>
<dbReference type="GO" id="GO:0005524">
    <property type="term" value="F:ATP binding"/>
    <property type="evidence" value="ECO:0007669"/>
    <property type="project" value="UniProtKB-KW"/>
</dbReference>
<dbReference type="SMART" id="SM00388">
    <property type="entry name" value="HisKA"/>
    <property type="match status" value="1"/>
</dbReference>
<keyword evidence="7" id="KW-0067">ATP-binding</keyword>
<dbReference type="Gene3D" id="1.10.287.130">
    <property type="match status" value="1"/>
</dbReference>
<evidence type="ECO:0000256" key="4">
    <source>
        <dbReference type="ARBA" id="ARBA00022679"/>
    </source>
</evidence>
<dbReference type="InterPro" id="IPR003594">
    <property type="entry name" value="HATPase_dom"/>
</dbReference>
<gene>
    <name evidence="10" type="ORF">CR152_21830</name>
</gene>
<protein>
    <recommendedName>
        <fullName evidence="2">histidine kinase</fullName>
        <ecNumber evidence="2">2.7.13.3</ecNumber>
    </recommendedName>
</protein>
<dbReference type="GO" id="GO:0000156">
    <property type="term" value="F:phosphorelay response regulator activity"/>
    <property type="evidence" value="ECO:0007669"/>
    <property type="project" value="TreeGrafter"/>
</dbReference>
<keyword evidence="11" id="KW-1185">Reference proteome</keyword>
<dbReference type="InterPro" id="IPR003661">
    <property type="entry name" value="HisK_dim/P_dom"/>
</dbReference>
<dbReference type="SUPFAM" id="SSF47384">
    <property type="entry name" value="Homodimeric domain of signal transducing histidine kinase"/>
    <property type="match status" value="1"/>
</dbReference>
<dbReference type="SUPFAM" id="SSF55874">
    <property type="entry name" value="ATPase domain of HSP90 chaperone/DNA topoisomerase II/histidine kinase"/>
    <property type="match status" value="1"/>
</dbReference>
<keyword evidence="5" id="KW-0547">Nucleotide-binding</keyword>
<proteinExistence type="predicted"/>
<dbReference type="InterPro" id="IPR036890">
    <property type="entry name" value="HATPase_C_sf"/>
</dbReference>
<dbReference type="InterPro" id="IPR036097">
    <property type="entry name" value="HisK_dim/P_sf"/>
</dbReference>
<evidence type="ECO:0000256" key="5">
    <source>
        <dbReference type="ARBA" id="ARBA00022741"/>
    </source>
</evidence>